<dbReference type="EMBL" id="JADIMB010000042">
    <property type="protein sequence ID" value="MBO8470738.1"/>
    <property type="molecule type" value="Genomic_DNA"/>
</dbReference>
<accession>A0A9D9IDP6</accession>
<name>A0A9D9IDP6_9BACT</name>
<keyword evidence="1" id="KW-0472">Membrane</keyword>
<protein>
    <submittedName>
        <fullName evidence="2">Uncharacterized protein</fullName>
    </submittedName>
</protein>
<feature type="transmembrane region" description="Helical" evidence="1">
    <location>
        <begin position="48"/>
        <end position="69"/>
    </location>
</feature>
<comment type="caution">
    <text evidence="2">The sequence shown here is derived from an EMBL/GenBank/DDBJ whole genome shotgun (WGS) entry which is preliminary data.</text>
</comment>
<gene>
    <name evidence="2" type="ORF">IAB82_02960</name>
</gene>
<evidence type="ECO:0000313" key="2">
    <source>
        <dbReference type="EMBL" id="MBO8470738.1"/>
    </source>
</evidence>
<sequence>MDILDSNKHLKDIPFGIPDGYFDNLEENVMSRAVSARTSGRRAEIRHIVMRVSAAAALAAAIVLGSISVPRHIRSEKDKEQMENDSFFYTELMPVSGTADVLYGSDNSYIADTDLSDEDIIDYLIYSGIPVELLNESDYE</sequence>
<dbReference type="Proteomes" id="UP000823603">
    <property type="component" value="Unassembled WGS sequence"/>
</dbReference>
<keyword evidence="1" id="KW-1133">Transmembrane helix</keyword>
<reference evidence="2" key="2">
    <citation type="journal article" date="2021" name="PeerJ">
        <title>Extensive microbial diversity within the chicken gut microbiome revealed by metagenomics and culture.</title>
        <authorList>
            <person name="Gilroy R."/>
            <person name="Ravi A."/>
            <person name="Getino M."/>
            <person name="Pursley I."/>
            <person name="Horton D.L."/>
            <person name="Alikhan N.F."/>
            <person name="Baker D."/>
            <person name="Gharbi K."/>
            <person name="Hall N."/>
            <person name="Watson M."/>
            <person name="Adriaenssens E.M."/>
            <person name="Foster-Nyarko E."/>
            <person name="Jarju S."/>
            <person name="Secka A."/>
            <person name="Antonio M."/>
            <person name="Oren A."/>
            <person name="Chaudhuri R.R."/>
            <person name="La Ragione R."/>
            <person name="Hildebrand F."/>
            <person name="Pallen M.J."/>
        </authorList>
    </citation>
    <scope>NUCLEOTIDE SEQUENCE</scope>
    <source>
        <strain evidence="2">B2-22910</strain>
    </source>
</reference>
<evidence type="ECO:0000256" key="1">
    <source>
        <dbReference type="SAM" id="Phobius"/>
    </source>
</evidence>
<dbReference type="AlphaFoldDB" id="A0A9D9IDP6"/>
<evidence type="ECO:0000313" key="3">
    <source>
        <dbReference type="Proteomes" id="UP000823603"/>
    </source>
</evidence>
<organism evidence="2 3">
    <name type="scientific">Candidatus Cryptobacteroides faecavium</name>
    <dbReference type="NCBI Taxonomy" id="2840762"/>
    <lineage>
        <taxon>Bacteria</taxon>
        <taxon>Pseudomonadati</taxon>
        <taxon>Bacteroidota</taxon>
        <taxon>Bacteroidia</taxon>
        <taxon>Bacteroidales</taxon>
        <taxon>Candidatus Cryptobacteroides</taxon>
    </lineage>
</organism>
<reference evidence="2" key="1">
    <citation type="submission" date="2020-10" db="EMBL/GenBank/DDBJ databases">
        <authorList>
            <person name="Gilroy R."/>
        </authorList>
    </citation>
    <scope>NUCLEOTIDE SEQUENCE</scope>
    <source>
        <strain evidence="2">B2-22910</strain>
    </source>
</reference>
<proteinExistence type="predicted"/>
<keyword evidence="1" id="KW-0812">Transmembrane</keyword>